<organism evidence="2 3">
    <name type="scientific">Planococcus liqunii</name>
    <dbReference type="NCBI Taxonomy" id="3058394"/>
    <lineage>
        <taxon>Bacteria</taxon>
        <taxon>Bacillati</taxon>
        <taxon>Bacillota</taxon>
        <taxon>Bacilli</taxon>
        <taxon>Bacillales</taxon>
        <taxon>Caryophanaceae</taxon>
        <taxon>Planococcus</taxon>
    </lineage>
</organism>
<gene>
    <name evidence="2" type="ORF">QWY15_12215</name>
</gene>
<dbReference type="EMBL" id="JAUJWW010000005">
    <property type="protein sequence ID" value="MDN7228063.1"/>
    <property type="molecule type" value="Genomic_DNA"/>
</dbReference>
<dbReference type="SUPFAM" id="SSF56281">
    <property type="entry name" value="Metallo-hydrolase/oxidoreductase"/>
    <property type="match status" value="1"/>
</dbReference>
<dbReference type="InterPro" id="IPR001279">
    <property type="entry name" value="Metallo-B-lactamas"/>
</dbReference>
<dbReference type="InterPro" id="IPR050662">
    <property type="entry name" value="Sec-metab_biosynth-thioest"/>
</dbReference>
<protein>
    <submittedName>
        <fullName evidence="2">MBL fold metallo-hydrolase</fullName>
    </submittedName>
</protein>
<feature type="domain" description="Metallo-beta-lactamase" evidence="1">
    <location>
        <begin position="23"/>
        <end position="192"/>
    </location>
</feature>
<name>A0ABT8MT25_9BACL</name>
<dbReference type="Gene3D" id="3.60.15.10">
    <property type="entry name" value="Ribonuclease Z/Hydroxyacylglutathione hydrolase-like"/>
    <property type="match status" value="1"/>
</dbReference>
<dbReference type="Pfam" id="PF00753">
    <property type="entry name" value="Lactamase_B"/>
    <property type="match status" value="1"/>
</dbReference>
<dbReference type="Proteomes" id="UP001172054">
    <property type="component" value="Unassembled WGS sequence"/>
</dbReference>
<accession>A0ABT8MT25</accession>
<proteinExistence type="predicted"/>
<dbReference type="PANTHER" id="PTHR23131">
    <property type="entry name" value="ENDORIBONUCLEASE LACTB2"/>
    <property type="match status" value="1"/>
</dbReference>
<dbReference type="RefSeq" id="WP_301726590.1">
    <property type="nucleotide sequence ID" value="NZ_JAUJWW010000005.1"/>
</dbReference>
<dbReference type="SMART" id="SM00849">
    <property type="entry name" value="Lactamase_B"/>
    <property type="match status" value="1"/>
</dbReference>
<evidence type="ECO:0000313" key="3">
    <source>
        <dbReference type="Proteomes" id="UP001172054"/>
    </source>
</evidence>
<evidence type="ECO:0000259" key="1">
    <source>
        <dbReference type="SMART" id="SM00849"/>
    </source>
</evidence>
<comment type="caution">
    <text evidence="2">The sequence shown here is derived from an EMBL/GenBank/DDBJ whole genome shotgun (WGS) entry which is preliminary data.</text>
</comment>
<evidence type="ECO:0000313" key="2">
    <source>
        <dbReference type="EMBL" id="MDN7228063.1"/>
    </source>
</evidence>
<dbReference type="InterPro" id="IPR036866">
    <property type="entry name" value="RibonucZ/Hydroxyglut_hydro"/>
</dbReference>
<reference evidence="2 3" key="1">
    <citation type="submission" date="2023-06" db="EMBL/GenBank/DDBJ databases">
        <title>Novel species in genus Planococcus.</title>
        <authorList>
            <person name="Ning S."/>
        </authorList>
    </citation>
    <scope>NUCLEOTIDE SEQUENCE [LARGE SCALE GENOMIC DNA]</scope>
    <source>
        <strain evidence="2 3">N064</strain>
    </source>
</reference>
<sequence>MIEIYQKENVVCVEGTIESFGRKVYVYLVDGMLVDTGPEKLQKELIRFYKEYPIELVALTHSHEDHTGTAAWIQKHVNIPIYLHPQSIRLCEQPGEYPEYRQQTWGGRKAFHALPLPETIRSRSQEWTVIETPGHADDHVSFLDEKTGQLFSGDLFVAPKTKVIMDSESIPLIMDSLRKLLKYDFDSLFCSHSGYFENGREMIEKKLQNLENLTLKVQSLSKDGLSIDEIKQKIFPLDYPIIGFSENQWDSRHVVRSILEGQPSN</sequence>
<keyword evidence="3" id="KW-1185">Reference proteome</keyword>
<dbReference type="PANTHER" id="PTHR23131:SF0">
    <property type="entry name" value="ENDORIBONUCLEASE LACTB2"/>
    <property type="match status" value="1"/>
</dbReference>